<gene>
    <name evidence="1" type="ORF">PSON_ATCC_30995.1.T1480134</name>
</gene>
<sequence>MKPIIRRAPESALVQSYVITLLDGTSSMNFEYDEILKAHKNNFDDLGDNQMKIQFTDKVHDFEPFQAAGSVDGDEKFDLTELEEMIEEVKKKKFQIQFVSVSIGSWFPNTISNQLRNLLHNSNFIEPLYHHNKDPERTEEEMFDFFDSVFSKIKAQTKVYQDLFETEVEVKLTLVSKPTNLLPAGALFVSEIEVTINGQTIKPTNNIFDKKKMVFDSASQALIIFASDPDNAIQQRIEEKFQEVQQFARDIGVEEQNQLNLQQQQLTEQEQIIQIQFKNAQLIVNQFAEGDIDIDQCTPETLTGLQASLSNPAADSILIIQIISQQLSVKEDFQNLNPQNILKAQKKKLNSVGCYARASAKMKQIEQQQLTYECAQIQMAKEIIINGLKKYQNLFSKDKNSKDVRQLLIEYYNSTLIELDIVFERLILAKVDEESYDLLKELNLMMKEVNEVKFMKKSLSPQEAIKFINKVLAHGQIQQSMAITEHNDEFDFLPESLKSQIRPQNDEREKILVAIFDTNESMKYEIDSALKNFDNEFSKIETIKLCWQNSLFSIIGTQQSFNNLIDLFLLLEGQYQFKTKKICLCLISDGQNEYTKMHKQLKSLKANRYLIQLSYITIGSSFHFLITNELDRMMQNRNLKGRPIVLNVPRQKTVGNFQQITQLKNSVTALNINQHFSKRFQDLNNLLLQEKKVIQNKFLNKSQIY</sequence>
<keyword evidence="2" id="KW-1185">Reference proteome</keyword>
<dbReference type="OrthoDB" id="301128at2759"/>
<comment type="caution">
    <text evidence="1">The sequence shown here is derived from an EMBL/GenBank/DDBJ whole genome shotgun (WGS) entry which is preliminary data.</text>
</comment>
<dbReference type="Proteomes" id="UP000692954">
    <property type="component" value="Unassembled WGS sequence"/>
</dbReference>
<evidence type="ECO:0000313" key="2">
    <source>
        <dbReference type="Proteomes" id="UP000692954"/>
    </source>
</evidence>
<proteinExistence type="predicted"/>
<dbReference type="EMBL" id="CAJJDN010000148">
    <property type="protein sequence ID" value="CAD8124037.1"/>
    <property type="molecule type" value="Genomic_DNA"/>
</dbReference>
<dbReference type="AlphaFoldDB" id="A0A8S1R8V1"/>
<evidence type="ECO:0000313" key="1">
    <source>
        <dbReference type="EMBL" id="CAD8124037.1"/>
    </source>
</evidence>
<protein>
    <submittedName>
        <fullName evidence="1">Uncharacterized protein</fullName>
    </submittedName>
</protein>
<organism evidence="1 2">
    <name type="scientific">Paramecium sonneborni</name>
    <dbReference type="NCBI Taxonomy" id="65129"/>
    <lineage>
        <taxon>Eukaryota</taxon>
        <taxon>Sar</taxon>
        <taxon>Alveolata</taxon>
        <taxon>Ciliophora</taxon>
        <taxon>Intramacronucleata</taxon>
        <taxon>Oligohymenophorea</taxon>
        <taxon>Peniculida</taxon>
        <taxon>Parameciidae</taxon>
        <taxon>Paramecium</taxon>
    </lineage>
</organism>
<reference evidence="1" key="1">
    <citation type="submission" date="2021-01" db="EMBL/GenBank/DDBJ databases">
        <authorList>
            <consortium name="Genoscope - CEA"/>
            <person name="William W."/>
        </authorList>
    </citation>
    <scope>NUCLEOTIDE SEQUENCE</scope>
</reference>
<name>A0A8S1R8V1_9CILI</name>
<accession>A0A8S1R8V1</accession>